<dbReference type="RefSeq" id="WP_128532441.1">
    <property type="nucleotide sequence ID" value="NZ_SBIW01000002.1"/>
</dbReference>
<protein>
    <recommendedName>
        <fullName evidence="4 7">Signal peptidase I</fullName>
        <ecNumber evidence="3 7">3.4.21.89</ecNumber>
    </recommendedName>
</protein>
<comment type="caution">
    <text evidence="9">The sequence shown here is derived from an EMBL/GenBank/DDBJ whole genome shotgun (WGS) entry which is preliminary data.</text>
</comment>
<sequence length="488" mass="55094">MNLAGFFIAFFLLIILPYIGLWKLFEKAGVAGWKALIPFYNLYVMIELSGRPVWWWFLLFIPGIGVLVAIGICVDFVKSYGKVSLGQILGGVALQFVFLPKWGFDKETTYWGPSASAEFKEKHKKKLVKSSGREWTEAIIFAVVAATLIRTLFIEAYTIPTPSMERSLLVGDFLFVSKVNYGARTPMTPIAFPFAHHTMPLLGTKAYWDGLELPYYRLPGLSDVKKGDVVVFNYPMEADAPFNRPVDKRENYIKRCQGAPGDTIALLHAQVYVNGKAMPTPPGSQIDYTIVNNGTDLNPDILDELKVSNYENIGSPTMTKEAATKIKAYSNIKSITANIKQPGAADPFNPVFPAATPKYKLDPKNKDFDWNVDNFGPIIIPKKGWTVKLDSLTLPVYGRAIEVYEGNKLEILNGEILINGQKTTSYTFKMNYYWMMGDNRHDSADSRYWGFVPEDHIVGKALFIWMSWDENSSFLGKIRWSRLFRGIE</sequence>
<evidence type="ECO:0000256" key="6">
    <source>
        <dbReference type="PIRSR" id="PIRSR600223-1"/>
    </source>
</evidence>
<comment type="caution">
    <text evidence="7">Lacks conserved residue(s) required for the propagation of feature annotation.</text>
</comment>
<dbReference type="GO" id="GO:0016020">
    <property type="term" value="C:membrane"/>
    <property type="evidence" value="ECO:0007669"/>
    <property type="project" value="UniProtKB-SubCell"/>
</dbReference>
<comment type="similarity">
    <text evidence="2 7">Belongs to the peptidase S26 family.</text>
</comment>
<dbReference type="InterPro" id="IPR019533">
    <property type="entry name" value="Peptidase_S26"/>
</dbReference>
<evidence type="ECO:0000256" key="3">
    <source>
        <dbReference type="ARBA" id="ARBA00013208"/>
    </source>
</evidence>
<feature type="transmembrane region" description="Helical" evidence="7">
    <location>
        <begin position="6"/>
        <end position="24"/>
    </location>
</feature>
<keyword evidence="10" id="KW-1185">Reference proteome</keyword>
<dbReference type="EC" id="3.4.21.89" evidence="3 7"/>
<dbReference type="PROSITE" id="PS00761">
    <property type="entry name" value="SPASE_I_3"/>
    <property type="match status" value="1"/>
</dbReference>
<dbReference type="InterPro" id="IPR019758">
    <property type="entry name" value="Pept_S26A_signal_pept_1_CS"/>
</dbReference>
<feature type="domain" description="Peptidase S26" evidence="8">
    <location>
        <begin position="428"/>
        <end position="466"/>
    </location>
</feature>
<accession>A0A444MSM1</accession>
<dbReference type="Pfam" id="PF18936">
    <property type="entry name" value="DUF5684"/>
    <property type="match status" value="1"/>
</dbReference>
<dbReference type="Proteomes" id="UP000286701">
    <property type="component" value="Unassembled WGS sequence"/>
</dbReference>
<dbReference type="NCBIfam" id="TIGR02227">
    <property type="entry name" value="sigpep_I_bact"/>
    <property type="match status" value="1"/>
</dbReference>
<keyword evidence="7" id="KW-0645">Protease</keyword>
<keyword evidence="7" id="KW-0812">Transmembrane</keyword>
<feature type="domain" description="Peptidase S26" evidence="8">
    <location>
        <begin position="133"/>
        <end position="281"/>
    </location>
</feature>
<reference evidence="9 10" key="1">
    <citation type="submission" date="2019-01" db="EMBL/GenBank/DDBJ databases">
        <title>Mucilaginibacter antarcticum sp. nov., isolated from antarctic soil.</title>
        <authorList>
            <person name="Yan Y.-Q."/>
            <person name="Du Z.-J."/>
        </authorList>
    </citation>
    <scope>NUCLEOTIDE SEQUENCE [LARGE SCALE GENOMIC DNA]</scope>
    <source>
        <strain evidence="9 10">F01003</strain>
    </source>
</reference>
<dbReference type="CDD" id="cd06530">
    <property type="entry name" value="S26_SPase_I"/>
    <property type="match status" value="2"/>
</dbReference>
<dbReference type="InterPro" id="IPR036286">
    <property type="entry name" value="LexA/Signal_pep-like_sf"/>
</dbReference>
<dbReference type="PANTHER" id="PTHR43390">
    <property type="entry name" value="SIGNAL PEPTIDASE I"/>
    <property type="match status" value="1"/>
</dbReference>
<evidence type="ECO:0000256" key="5">
    <source>
        <dbReference type="ARBA" id="ARBA00022801"/>
    </source>
</evidence>
<comment type="subcellular location">
    <subcellularLocation>
        <location evidence="7">Membrane</location>
        <topology evidence="7">Single-pass type II membrane protein</topology>
    </subcellularLocation>
</comment>
<keyword evidence="7" id="KW-0472">Membrane</keyword>
<gene>
    <name evidence="9" type="primary">lepB</name>
    <name evidence="9" type="ORF">EPL05_04285</name>
</gene>
<evidence type="ECO:0000256" key="7">
    <source>
        <dbReference type="RuleBase" id="RU362042"/>
    </source>
</evidence>
<proteinExistence type="inferred from homology"/>
<feature type="transmembrane region" description="Helical" evidence="7">
    <location>
        <begin position="138"/>
        <end position="159"/>
    </location>
</feature>
<evidence type="ECO:0000313" key="10">
    <source>
        <dbReference type="Proteomes" id="UP000286701"/>
    </source>
</evidence>
<dbReference type="GO" id="GO:0004252">
    <property type="term" value="F:serine-type endopeptidase activity"/>
    <property type="evidence" value="ECO:0007669"/>
    <property type="project" value="InterPro"/>
</dbReference>
<evidence type="ECO:0000256" key="4">
    <source>
        <dbReference type="ARBA" id="ARBA00019232"/>
    </source>
</evidence>
<keyword evidence="5 7" id="KW-0378">Hydrolase</keyword>
<feature type="transmembrane region" description="Helical" evidence="7">
    <location>
        <begin position="54"/>
        <end position="77"/>
    </location>
</feature>
<dbReference type="AlphaFoldDB" id="A0A444MSM1"/>
<dbReference type="SUPFAM" id="SSF51306">
    <property type="entry name" value="LexA/Signal peptidase"/>
    <property type="match status" value="1"/>
</dbReference>
<evidence type="ECO:0000259" key="8">
    <source>
        <dbReference type="Pfam" id="PF10502"/>
    </source>
</evidence>
<dbReference type="OrthoDB" id="9802919at2"/>
<feature type="active site" evidence="6">
    <location>
        <position position="254"/>
    </location>
</feature>
<comment type="catalytic activity">
    <reaction evidence="1 7">
        <text>Cleavage of hydrophobic, N-terminal signal or leader sequences from secreted and periplasmic proteins.</text>
        <dbReference type="EC" id="3.4.21.89"/>
    </reaction>
</comment>
<evidence type="ECO:0000313" key="9">
    <source>
        <dbReference type="EMBL" id="RWY55602.1"/>
    </source>
</evidence>
<dbReference type="GO" id="GO:0006465">
    <property type="term" value="P:signal peptide processing"/>
    <property type="evidence" value="ECO:0007669"/>
    <property type="project" value="InterPro"/>
</dbReference>
<name>A0A444MSM1_9SPHI</name>
<dbReference type="InterPro" id="IPR043739">
    <property type="entry name" value="DUF5684"/>
</dbReference>
<organism evidence="9 10">
    <name type="scientific">Mucilaginibacter gilvus</name>
    <dbReference type="NCBI Taxonomy" id="2305909"/>
    <lineage>
        <taxon>Bacteria</taxon>
        <taxon>Pseudomonadati</taxon>
        <taxon>Bacteroidota</taxon>
        <taxon>Sphingobacteriia</taxon>
        <taxon>Sphingobacteriales</taxon>
        <taxon>Sphingobacteriaceae</taxon>
        <taxon>Mucilaginibacter</taxon>
    </lineage>
</organism>
<dbReference type="GO" id="GO:0009003">
    <property type="term" value="F:signal peptidase activity"/>
    <property type="evidence" value="ECO:0007669"/>
    <property type="project" value="UniProtKB-EC"/>
</dbReference>
<dbReference type="PANTHER" id="PTHR43390:SF1">
    <property type="entry name" value="CHLOROPLAST PROCESSING PEPTIDASE"/>
    <property type="match status" value="1"/>
</dbReference>
<dbReference type="InterPro" id="IPR000223">
    <property type="entry name" value="Pept_S26A_signal_pept_1"/>
</dbReference>
<dbReference type="PRINTS" id="PR00727">
    <property type="entry name" value="LEADERPTASE"/>
</dbReference>
<keyword evidence="7" id="KW-1133">Transmembrane helix</keyword>
<dbReference type="EMBL" id="SBIW01000002">
    <property type="protein sequence ID" value="RWY55602.1"/>
    <property type="molecule type" value="Genomic_DNA"/>
</dbReference>
<feature type="active site" evidence="6">
    <location>
        <position position="163"/>
    </location>
</feature>
<dbReference type="Pfam" id="PF10502">
    <property type="entry name" value="Peptidase_S26"/>
    <property type="match status" value="2"/>
</dbReference>
<evidence type="ECO:0000256" key="2">
    <source>
        <dbReference type="ARBA" id="ARBA00009370"/>
    </source>
</evidence>
<dbReference type="Gene3D" id="2.10.109.10">
    <property type="entry name" value="Umud Fragment, subunit A"/>
    <property type="match status" value="2"/>
</dbReference>
<evidence type="ECO:0000256" key="1">
    <source>
        <dbReference type="ARBA" id="ARBA00000677"/>
    </source>
</evidence>